<evidence type="ECO:0000256" key="4">
    <source>
        <dbReference type="ARBA" id="ARBA00021095"/>
    </source>
</evidence>
<feature type="transmembrane region" description="Helical" evidence="16">
    <location>
        <begin position="130"/>
        <end position="151"/>
    </location>
</feature>
<name>A0A0S2M7M6_9COLE</name>
<dbReference type="AlphaFoldDB" id="A0A0S2M7M6"/>
<evidence type="ECO:0000256" key="16">
    <source>
        <dbReference type="SAM" id="Phobius"/>
    </source>
</evidence>
<evidence type="ECO:0000256" key="1">
    <source>
        <dbReference type="ARBA" id="ARBA00004225"/>
    </source>
</evidence>
<feature type="transmembrane region" description="Helical" evidence="16">
    <location>
        <begin position="43"/>
        <end position="62"/>
    </location>
</feature>
<evidence type="ECO:0000256" key="5">
    <source>
        <dbReference type="ARBA" id="ARBA00022448"/>
    </source>
</evidence>
<evidence type="ECO:0000256" key="3">
    <source>
        <dbReference type="ARBA" id="ARBA00012944"/>
    </source>
</evidence>
<protein>
    <recommendedName>
        <fullName evidence="4">NADH-ubiquinone oxidoreductase chain 6</fullName>
        <ecNumber evidence="3">7.1.1.2</ecNumber>
    </recommendedName>
    <alternativeName>
        <fullName evidence="14">NADH dehydrogenase subunit 6</fullName>
    </alternativeName>
</protein>
<evidence type="ECO:0000256" key="15">
    <source>
        <dbReference type="ARBA" id="ARBA00049551"/>
    </source>
</evidence>
<evidence type="ECO:0000256" key="13">
    <source>
        <dbReference type="ARBA" id="ARBA00023136"/>
    </source>
</evidence>
<evidence type="ECO:0000256" key="11">
    <source>
        <dbReference type="ARBA" id="ARBA00023027"/>
    </source>
</evidence>
<keyword evidence="5" id="KW-0813">Transport</keyword>
<dbReference type="GO" id="GO:0031966">
    <property type="term" value="C:mitochondrial membrane"/>
    <property type="evidence" value="ECO:0007669"/>
    <property type="project" value="UniProtKB-SubCell"/>
</dbReference>
<evidence type="ECO:0000256" key="2">
    <source>
        <dbReference type="ARBA" id="ARBA00005698"/>
    </source>
</evidence>
<proteinExistence type="inferred from homology"/>
<dbReference type="EMBL" id="KT780656">
    <property type="protein sequence ID" value="ALO70675.1"/>
    <property type="molecule type" value="Genomic_DNA"/>
</dbReference>
<reference evidence="17" key="1">
    <citation type="submission" date="2015-09" db="EMBL/GenBank/DDBJ databases">
        <title>Staphyliniformia phylogenetics from de novo mitogenomic assemblies.</title>
        <authorList>
            <person name="Favreau E.A."/>
            <person name="Linard B."/>
            <person name="Vogler A.P."/>
        </authorList>
    </citation>
    <scope>NUCLEOTIDE SEQUENCE</scope>
</reference>
<keyword evidence="8" id="KW-1278">Translocase</keyword>
<accession>A0A0S2M7M6</accession>
<organism evidence="17">
    <name type="scientific">Lucifotychus sp. 1 EF-2015</name>
    <dbReference type="NCBI Taxonomy" id="1756870"/>
    <lineage>
        <taxon>Eukaryota</taxon>
        <taxon>Metazoa</taxon>
        <taxon>Ecdysozoa</taxon>
        <taxon>Arthropoda</taxon>
        <taxon>Hexapoda</taxon>
        <taxon>Insecta</taxon>
        <taxon>Pterygota</taxon>
        <taxon>Neoptera</taxon>
        <taxon>Endopterygota</taxon>
        <taxon>Coleoptera</taxon>
        <taxon>Polyphaga</taxon>
        <taxon>Staphyliniformia</taxon>
        <taxon>Staphylinidae</taxon>
        <taxon>Omaliinae group</taxon>
        <taxon>Pselaphinae</taxon>
        <taxon>Lucifotychus</taxon>
    </lineage>
</organism>
<dbReference type="GO" id="GO:0008137">
    <property type="term" value="F:NADH dehydrogenase (ubiquinone) activity"/>
    <property type="evidence" value="ECO:0007669"/>
    <property type="project" value="UniProtKB-EC"/>
</dbReference>
<evidence type="ECO:0000256" key="6">
    <source>
        <dbReference type="ARBA" id="ARBA00022660"/>
    </source>
</evidence>
<keyword evidence="9" id="KW-0249">Electron transport</keyword>
<evidence type="ECO:0000313" key="17">
    <source>
        <dbReference type="EMBL" id="ALO70675.1"/>
    </source>
</evidence>
<feature type="transmembrane region" description="Helical" evidence="16">
    <location>
        <begin position="74"/>
        <end position="95"/>
    </location>
</feature>
<evidence type="ECO:0000256" key="7">
    <source>
        <dbReference type="ARBA" id="ARBA00022692"/>
    </source>
</evidence>
<dbReference type="InterPro" id="IPR050269">
    <property type="entry name" value="ComplexI_Subunit6"/>
</dbReference>
<evidence type="ECO:0000256" key="12">
    <source>
        <dbReference type="ARBA" id="ARBA00023128"/>
    </source>
</evidence>
<evidence type="ECO:0000256" key="9">
    <source>
        <dbReference type="ARBA" id="ARBA00022982"/>
    </source>
</evidence>
<geneLocation type="mitochondrion" evidence="17"/>
<gene>
    <name evidence="17" type="primary">nad6</name>
</gene>
<sequence>MMMLMLMISALFMTLSHPLMMGIILLMMTLLISLISGLMNNFWFSYILFIIMIGGLLILFLYMTSIASNELIKLSNSMTIIMSLSCLTLLIMSPMMDKFLFFYFNINSPLINYNSMNMSFNKFFNYPNNLIMFMLIMYLFLTLIATVKITNIKYGPMRQFK</sequence>
<keyword evidence="6" id="KW-0679">Respiratory chain</keyword>
<comment type="subcellular location">
    <subcellularLocation>
        <location evidence="1">Mitochondrion membrane</location>
        <topology evidence="1">Multi-pass membrane protein</topology>
    </subcellularLocation>
</comment>
<keyword evidence="13 16" id="KW-0472">Membrane</keyword>
<keyword evidence="7 16" id="KW-0812">Transmembrane</keyword>
<dbReference type="PANTHER" id="PTHR11435:SF1">
    <property type="entry name" value="NADH-UBIQUINONE OXIDOREDUCTASE CHAIN 6"/>
    <property type="match status" value="1"/>
</dbReference>
<evidence type="ECO:0000256" key="14">
    <source>
        <dbReference type="ARBA" id="ARBA00031019"/>
    </source>
</evidence>
<evidence type="ECO:0000256" key="8">
    <source>
        <dbReference type="ARBA" id="ARBA00022967"/>
    </source>
</evidence>
<dbReference type="PANTHER" id="PTHR11435">
    <property type="entry name" value="NADH UBIQUINONE OXIDOREDUCTASE SUBUNIT ND6"/>
    <property type="match status" value="1"/>
</dbReference>
<keyword evidence="12 17" id="KW-0496">Mitochondrion</keyword>
<comment type="similarity">
    <text evidence="2">Belongs to the complex I subunit 6 family.</text>
</comment>
<keyword evidence="10 16" id="KW-1133">Transmembrane helix</keyword>
<dbReference type="EC" id="7.1.1.2" evidence="3"/>
<comment type="catalytic activity">
    <reaction evidence="15">
        <text>a ubiquinone + NADH + 5 H(+)(in) = a ubiquinol + NAD(+) + 4 H(+)(out)</text>
        <dbReference type="Rhea" id="RHEA:29091"/>
        <dbReference type="Rhea" id="RHEA-COMP:9565"/>
        <dbReference type="Rhea" id="RHEA-COMP:9566"/>
        <dbReference type="ChEBI" id="CHEBI:15378"/>
        <dbReference type="ChEBI" id="CHEBI:16389"/>
        <dbReference type="ChEBI" id="CHEBI:17976"/>
        <dbReference type="ChEBI" id="CHEBI:57540"/>
        <dbReference type="ChEBI" id="CHEBI:57945"/>
        <dbReference type="EC" id="7.1.1.2"/>
    </reaction>
</comment>
<keyword evidence="11" id="KW-0520">NAD</keyword>
<evidence type="ECO:0000256" key="10">
    <source>
        <dbReference type="ARBA" id="ARBA00022989"/>
    </source>
</evidence>